<dbReference type="KEGG" id="laj:A0128_02170"/>
<sequence>MALSIKDPETDLLARKLAALTGETLTEAITNSLRERLDRMEHNLNVHFSLDEIYDISRRFRERIQQPISSLDHGDELYNQEGLPD</sequence>
<dbReference type="RefSeq" id="WP_069606026.1">
    <property type="nucleotide sequence ID" value="NZ_CP015217.1"/>
</dbReference>
<evidence type="ECO:0008006" key="3">
    <source>
        <dbReference type="Google" id="ProtNLM"/>
    </source>
</evidence>
<protein>
    <recommendedName>
        <fullName evidence="3">Transcription factor</fullName>
    </recommendedName>
</protein>
<dbReference type="Pfam" id="PF07704">
    <property type="entry name" value="PSK_trans_fac"/>
    <property type="match status" value="1"/>
</dbReference>
<organism evidence="1 2">
    <name type="scientific">Leptospira tipperaryensis</name>
    <dbReference type="NCBI Taxonomy" id="2564040"/>
    <lineage>
        <taxon>Bacteria</taxon>
        <taxon>Pseudomonadati</taxon>
        <taxon>Spirochaetota</taxon>
        <taxon>Spirochaetia</taxon>
        <taxon>Leptospirales</taxon>
        <taxon>Leptospiraceae</taxon>
        <taxon>Leptospira</taxon>
    </lineage>
</organism>
<reference evidence="1 2" key="1">
    <citation type="submission" date="2016-04" db="EMBL/GenBank/DDBJ databases">
        <title>Complete genome seqeunce of Leptospira alstonii serovar Room22.</title>
        <authorList>
            <person name="Nally J.E."/>
            <person name="Bayles D.O."/>
            <person name="Hurley D."/>
            <person name="Fanning S."/>
            <person name="McMahon B.J."/>
            <person name="Arent Z."/>
        </authorList>
    </citation>
    <scope>NUCLEOTIDE SEQUENCE [LARGE SCALE GENOMIC DNA]</scope>
    <source>
        <strain evidence="1 2">GWTS #1</strain>
    </source>
</reference>
<dbReference type="Proteomes" id="UP000094197">
    <property type="component" value="Chromosome 1"/>
</dbReference>
<evidence type="ECO:0000313" key="1">
    <source>
        <dbReference type="EMBL" id="AOP32779.1"/>
    </source>
</evidence>
<dbReference type="InterPro" id="IPR011660">
    <property type="entry name" value="VapB-like"/>
</dbReference>
<evidence type="ECO:0000313" key="2">
    <source>
        <dbReference type="Proteomes" id="UP000094197"/>
    </source>
</evidence>
<accession>A0A1D7UT45</accession>
<dbReference type="OrthoDB" id="9814421at2"/>
<dbReference type="AlphaFoldDB" id="A0A1D7UT45"/>
<gene>
    <name evidence="1" type="ORF">A0128_02170</name>
</gene>
<dbReference type="EMBL" id="CP015217">
    <property type="protein sequence ID" value="AOP32779.1"/>
    <property type="molecule type" value="Genomic_DNA"/>
</dbReference>
<proteinExistence type="predicted"/>
<name>A0A1D7UT45_9LEPT</name>
<keyword evidence="2" id="KW-1185">Reference proteome</keyword>